<dbReference type="PANTHER" id="PTHR11903">
    <property type="entry name" value="PROSTAGLANDIN G/H SYNTHASE"/>
    <property type="match status" value="1"/>
</dbReference>
<gene>
    <name evidence="5" type="ORF">H1R20_g15135</name>
</gene>
<protein>
    <submittedName>
        <fullName evidence="5">Uncharacterized protein</fullName>
    </submittedName>
</protein>
<evidence type="ECO:0000256" key="3">
    <source>
        <dbReference type="ARBA" id="ARBA00023002"/>
    </source>
</evidence>
<keyword evidence="4" id="KW-0408">Iron</keyword>
<dbReference type="InterPro" id="IPR019791">
    <property type="entry name" value="Haem_peroxidase_animal"/>
</dbReference>
<accession>A0A9W8IS03</accession>
<dbReference type="GO" id="GO:0020037">
    <property type="term" value="F:heme binding"/>
    <property type="evidence" value="ECO:0007669"/>
    <property type="project" value="InterPro"/>
</dbReference>
<dbReference type="GO" id="GO:0051213">
    <property type="term" value="F:dioxygenase activity"/>
    <property type="evidence" value="ECO:0007669"/>
    <property type="project" value="UniProtKB-KW"/>
</dbReference>
<dbReference type="Proteomes" id="UP001140091">
    <property type="component" value="Unassembled WGS sequence"/>
</dbReference>
<evidence type="ECO:0000313" key="6">
    <source>
        <dbReference type="Proteomes" id="UP001140091"/>
    </source>
</evidence>
<dbReference type="EMBL" id="JANBPK010001529">
    <property type="protein sequence ID" value="KAJ2921961.1"/>
    <property type="molecule type" value="Genomic_DNA"/>
</dbReference>
<name>A0A9W8IS03_9AGAR</name>
<reference evidence="5" key="1">
    <citation type="submission" date="2022-06" db="EMBL/GenBank/DDBJ databases">
        <title>Genome Sequence of Candolleomyces eurysporus.</title>
        <authorList>
            <person name="Buettner E."/>
        </authorList>
    </citation>
    <scope>NUCLEOTIDE SEQUENCE</scope>
    <source>
        <strain evidence="5">VTCC 930004</strain>
    </source>
</reference>
<organism evidence="5 6">
    <name type="scientific">Candolleomyces eurysporus</name>
    <dbReference type="NCBI Taxonomy" id="2828524"/>
    <lineage>
        <taxon>Eukaryota</taxon>
        <taxon>Fungi</taxon>
        <taxon>Dikarya</taxon>
        <taxon>Basidiomycota</taxon>
        <taxon>Agaricomycotina</taxon>
        <taxon>Agaricomycetes</taxon>
        <taxon>Agaricomycetidae</taxon>
        <taxon>Agaricales</taxon>
        <taxon>Agaricineae</taxon>
        <taxon>Psathyrellaceae</taxon>
        <taxon>Candolleomyces</taxon>
    </lineage>
</organism>
<dbReference type="SUPFAM" id="SSF48113">
    <property type="entry name" value="Heme-dependent peroxidases"/>
    <property type="match status" value="1"/>
</dbReference>
<keyword evidence="3" id="KW-0560">Oxidoreductase</keyword>
<dbReference type="Pfam" id="PF03098">
    <property type="entry name" value="An_peroxidase"/>
    <property type="match status" value="1"/>
</dbReference>
<evidence type="ECO:0000256" key="2">
    <source>
        <dbReference type="ARBA" id="ARBA00022964"/>
    </source>
</evidence>
<dbReference type="OrthoDB" id="823504at2759"/>
<dbReference type="InterPro" id="IPR050783">
    <property type="entry name" value="Oxylipin_biosynth_metab"/>
</dbReference>
<keyword evidence="1" id="KW-0479">Metal-binding</keyword>
<dbReference type="PANTHER" id="PTHR11903:SF37">
    <property type="entry name" value="PSI-PRODUCING OXYGENASE A"/>
    <property type="match status" value="1"/>
</dbReference>
<keyword evidence="6" id="KW-1185">Reference proteome</keyword>
<dbReference type="InterPro" id="IPR037120">
    <property type="entry name" value="Haem_peroxidase_sf_animal"/>
</dbReference>
<sequence length="159" mass="17899">MDFKIAAYKIQSTRPPTNEWTFGSIDHRNRTEQPAGAFRARGTPAVMRLNEIMGIEQSRKWGVCSMDEFRKYLGLKTFSSFLEWNSDPEIACAAELLYGNINNLELYVGLQAEEAKPLVDGAGLCPGYTISHAILSDAIALTRGDRFFTHDFTPFNLTR</sequence>
<dbReference type="PROSITE" id="PS50292">
    <property type="entry name" value="PEROXIDASE_3"/>
    <property type="match status" value="1"/>
</dbReference>
<dbReference type="GO" id="GO:0046872">
    <property type="term" value="F:metal ion binding"/>
    <property type="evidence" value="ECO:0007669"/>
    <property type="project" value="UniProtKB-KW"/>
</dbReference>
<evidence type="ECO:0000313" key="5">
    <source>
        <dbReference type="EMBL" id="KAJ2921961.1"/>
    </source>
</evidence>
<evidence type="ECO:0000256" key="4">
    <source>
        <dbReference type="ARBA" id="ARBA00023004"/>
    </source>
</evidence>
<feature type="non-terminal residue" evidence="5">
    <location>
        <position position="159"/>
    </location>
</feature>
<evidence type="ECO:0000256" key="1">
    <source>
        <dbReference type="ARBA" id="ARBA00022723"/>
    </source>
</evidence>
<dbReference type="GO" id="GO:0006979">
    <property type="term" value="P:response to oxidative stress"/>
    <property type="evidence" value="ECO:0007669"/>
    <property type="project" value="InterPro"/>
</dbReference>
<dbReference type="GO" id="GO:0004601">
    <property type="term" value="F:peroxidase activity"/>
    <property type="evidence" value="ECO:0007669"/>
    <property type="project" value="InterPro"/>
</dbReference>
<comment type="caution">
    <text evidence="5">The sequence shown here is derived from an EMBL/GenBank/DDBJ whole genome shotgun (WGS) entry which is preliminary data.</text>
</comment>
<dbReference type="AlphaFoldDB" id="A0A9W8IS03"/>
<dbReference type="InterPro" id="IPR010255">
    <property type="entry name" value="Haem_peroxidase_sf"/>
</dbReference>
<proteinExistence type="predicted"/>
<keyword evidence="2" id="KW-0223">Dioxygenase</keyword>
<dbReference type="GO" id="GO:0006631">
    <property type="term" value="P:fatty acid metabolic process"/>
    <property type="evidence" value="ECO:0007669"/>
    <property type="project" value="UniProtKB-ARBA"/>
</dbReference>
<dbReference type="Gene3D" id="1.10.640.10">
    <property type="entry name" value="Haem peroxidase domain superfamily, animal type"/>
    <property type="match status" value="1"/>
</dbReference>